<dbReference type="SUPFAM" id="SSF52540">
    <property type="entry name" value="P-loop containing nucleoside triphosphate hydrolases"/>
    <property type="match status" value="1"/>
</dbReference>
<dbReference type="EnsemblPlants" id="OPUNC07G03000.1">
    <property type="protein sequence ID" value="OPUNC07G03000.1"/>
    <property type="gene ID" value="OPUNC07G03000"/>
</dbReference>
<evidence type="ECO:0000259" key="4">
    <source>
        <dbReference type="Pfam" id="PF00685"/>
    </source>
</evidence>
<dbReference type="InterPro" id="IPR027417">
    <property type="entry name" value="P-loop_NTPase"/>
</dbReference>
<dbReference type="GO" id="GO:0008146">
    <property type="term" value="F:sulfotransferase activity"/>
    <property type="evidence" value="ECO:0007669"/>
    <property type="project" value="InterPro"/>
</dbReference>
<comment type="similarity">
    <text evidence="1 3">Belongs to the sulfotransferase 1 family.</text>
</comment>
<evidence type="ECO:0000313" key="6">
    <source>
        <dbReference type="Proteomes" id="UP000026962"/>
    </source>
</evidence>
<dbReference type="OMA" id="MATHMHR"/>
<dbReference type="HOGENOM" id="CLU_027239_0_1_1"/>
<dbReference type="Gene3D" id="3.40.50.300">
    <property type="entry name" value="P-loop containing nucleotide triphosphate hydrolases"/>
    <property type="match status" value="1"/>
</dbReference>
<evidence type="ECO:0000313" key="5">
    <source>
        <dbReference type="EnsemblPlants" id="OPUNC07G03000.1"/>
    </source>
</evidence>
<evidence type="ECO:0000256" key="2">
    <source>
        <dbReference type="ARBA" id="ARBA00022679"/>
    </source>
</evidence>
<reference evidence="5" key="2">
    <citation type="submission" date="2018-05" db="EMBL/GenBank/DDBJ databases">
        <title>OpunRS2 (Oryza punctata Reference Sequence Version 2).</title>
        <authorList>
            <person name="Zhang J."/>
            <person name="Kudrna D."/>
            <person name="Lee S."/>
            <person name="Talag J."/>
            <person name="Welchert J."/>
            <person name="Wing R.A."/>
        </authorList>
    </citation>
    <scope>NUCLEOTIDE SEQUENCE [LARGE SCALE GENOMIC DNA]</scope>
</reference>
<name>A0A0E0LH54_ORYPU</name>
<keyword evidence="2 3" id="KW-0808">Transferase</keyword>
<dbReference type="EC" id="2.8.2.-" evidence="3"/>
<organism evidence="5">
    <name type="scientific">Oryza punctata</name>
    <name type="common">Red rice</name>
    <dbReference type="NCBI Taxonomy" id="4537"/>
    <lineage>
        <taxon>Eukaryota</taxon>
        <taxon>Viridiplantae</taxon>
        <taxon>Streptophyta</taxon>
        <taxon>Embryophyta</taxon>
        <taxon>Tracheophyta</taxon>
        <taxon>Spermatophyta</taxon>
        <taxon>Magnoliopsida</taxon>
        <taxon>Liliopsida</taxon>
        <taxon>Poales</taxon>
        <taxon>Poaceae</taxon>
        <taxon>BOP clade</taxon>
        <taxon>Oryzoideae</taxon>
        <taxon>Oryzeae</taxon>
        <taxon>Oryzinae</taxon>
        <taxon>Oryza</taxon>
    </lineage>
</organism>
<evidence type="ECO:0000256" key="3">
    <source>
        <dbReference type="RuleBase" id="RU361155"/>
    </source>
</evidence>
<dbReference type="eggNOG" id="KOG1584">
    <property type="taxonomic scope" value="Eukaryota"/>
</dbReference>
<dbReference type="InterPro" id="IPR000863">
    <property type="entry name" value="Sulfotransferase_dom"/>
</dbReference>
<dbReference type="Gramene" id="OPUNC07G03000.1">
    <property type="protein sequence ID" value="OPUNC07G03000.1"/>
    <property type="gene ID" value="OPUNC07G03000"/>
</dbReference>
<dbReference type="Pfam" id="PF00685">
    <property type="entry name" value="Sulfotransfer_1"/>
    <property type="match status" value="1"/>
</dbReference>
<reference evidence="5" key="1">
    <citation type="submission" date="2015-04" db="UniProtKB">
        <authorList>
            <consortium name="EnsemblPlants"/>
        </authorList>
    </citation>
    <scope>IDENTIFICATION</scope>
</reference>
<dbReference type="Proteomes" id="UP000026962">
    <property type="component" value="Chromosome 7"/>
</dbReference>
<sequence length="368" mass="40804">MLEATIIPTMASTTDQPTVMGPVPLPFNNAIAAGDVPAVDPGLLEEYESIISSLPSNPKMHLNCYQGAWVQRTWVPGIIAIQRGHFTPRHGDVVLVSPPKCGTTWLKALAFATMARRVHPPPPAAAAAAAADVDAQQHPLLRLNPHDCVPFMEKLFAAGLGSRMDALPSPRLMATHMHHSLLPTSISDNPDCKIIYICRDPKDMLVSMWQFARRILPELQFYNVFELACEGRCLSGPIWDHILGYWNASKTSPENVLFLRYEEMLQYPNDNVRKLAQFVGQPFSPDEEEAGVVMDIVRLCSFEKMKNLKVNEADSSPIQVPRNTTFANDSFFRRGGAGDWTNHMTPEMAGRLDAIMNEKLHGTGISFS</sequence>
<dbReference type="PANTHER" id="PTHR11783">
    <property type="entry name" value="SULFOTRANSFERASE SULT"/>
    <property type="match status" value="1"/>
</dbReference>
<feature type="domain" description="Sulfotransferase" evidence="4">
    <location>
        <begin position="92"/>
        <end position="364"/>
    </location>
</feature>
<evidence type="ECO:0000256" key="1">
    <source>
        <dbReference type="ARBA" id="ARBA00005771"/>
    </source>
</evidence>
<protein>
    <recommendedName>
        <fullName evidence="3">Sulfotransferase</fullName>
        <ecNumber evidence="3">2.8.2.-</ecNumber>
    </recommendedName>
</protein>
<accession>A0A0E0LH54</accession>
<keyword evidence="6" id="KW-1185">Reference proteome</keyword>
<dbReference type="AlphaFoldDB" id="A0A0E0LH54"/>
<proteinExistence type="inferred from homology"/>